<dbReference type="RefSeq" id="WP_272735314.1">
    <property type="nucleotide sequence ID" value="NZ_CP116942.1"/>
</dbReference>
<dbReference type="Proteomes" id="UP001216390">
    <property type="component" value="Chromosome"/>
</dbReference>
<keyword evidence="2" id="KW-1133">Transmembrane helix</keyword>
<feature type="compositionally biased region" description="Low complexity" evidence="1">
    <location>
        <begin position="1"/>
        <end position="10"/>
    </location>
</feature>
<reference evidence="3" key="1">
    <citation type="submission" date="2023-01" db="EMBL/GenBank/DDBJ databases">
        <title>The diversity of Class Acidimicrobiia in South China Sea sediment environments and the proposal of Iamia marina sp. nov., a novel species of the genus Iamia.</title>
        <authorList>
            <person name="He Y."/>
            <person name="Tian X."/>
        </authorList>
    </citation>
    <scope>NUCLEOTIDE SEQUENCE</scope>
    <source>
        <strain evidence="3">DSM 19957</strain>
    </source>
</reference>
<feature type="region of interest" description="Disordered" evidence="1">
    <location>
        <begin position="1"/>
        <end position="20"/>
    </location>
</feature>
<protein>
    <submittedName>
        <fullName evidence="3">Uncharacterized protein</fullName>
    </submittedName>
</protein>
<evidence type="ECO:0000256" key="1">
    <source>
        <dbReference type="SAM" id="MobiDB-lite"/>
    </source>
</evidence>
<name>A0AAE9Y7E4_9ACTN</name>
<evidence type="ECO:0000313" key="3">
    <source>
        <dbReference type="EMBL" id="WCO65788.1"/>
    </source>
</evidence>
<keyword evidence="2" id="KW-0812">Transmembrane</keyword>
<keyword evidence="4" id="KW-1185">Reference proteome</keyword>
<dbReference type="AlphaFoldDB" id="A0AAE9Y7E4"/>
<feature type="region of interest" description="Disordered" evidence="1">
    <location>
        <begin position="74"/>
        <end position="113"/>
    </location>
</feature>
<organism evidence="3 4">
    <name type="scientific">Iamia majanohamensis</name>
    <dbReference type="NCBI Taxonomy" id="467976"/>
    <lineage>
        <taxon>Bacteria</taxon>
        <taxon>Bacillati</taxon>
        <taxon>Actinomycetota</taxon>
        <taxon>Acidimicrobiia</taxon>
        <taxon>Acidimicrobiales</taxon>
        <taxon>Iamiaceae</taxon>
        <taxon>Iamia</taxon>
    </lineage>
</organism>
<feature type="compositionally biased region" description="Low complexity" evidence="1">
    <location>
        <begin position="243"/>
        <end position="254"/>
    </location>
</feature>
<feature type="region of interest" description="Disordered" evidence="1">
    <location>
        <begin position="213"/>
        <end position="263"/>
    </location>
</feature>
<gene>
    <name evidence="3" type="ORF">PO878_14895</name>
</gene>
<feature type="transmembrane region" description="Helical" evidence="2">
    <location>
        <begin position="50"/>
        <end position="70"/>
    </location>
</feature>
<evidence type="ECO:0000313" key="4">
    <source>
        <dbReference type="Proteomes" id="UP001216390"/>
    </source>
</evidence>
<feature type="compositionally biased region" description="Low complexity" evidence="1">
    <location>
        <begin position="34"/>
        <end position="46"/>
    </location>
</feature>
<dbReference type="KEGG" id="ima:PO878_14895"/>
<proteinExistence type="predicted"/>
<accession>A0AAE9Y7E4</accession>
<sequence length="458" mass="46192">MPTDPSSPFDPLDRLDPPDQWNDIAARAADPERVAVAGPDRPPAGGRRRAAAVLAVAAAVVLLVGGIALARSGDGGGEVSTAASPPGGPDVIPGACPFSTEPGPGVPTLEPAPRPVDAPSAALDPPTVGVGRVGDLRVAVAVSSFPPGEVEVRERWSTTGEGVAIGWLAGEDPIQVLRTGDLGLGPDLLAVSGGGHLGDPVDRCRDVLVQVVQPNPGADTRGDVPPATTAPRDEGTSTGGSTAGSESATTASARGESDDDPAAVAEAEARALIEEVLEAIRFPESDATTTTAAEDEPEGTIDGECPFYLDPAADLPALGSGRAIDVPAALVAPTVGFARLGDDAIEVAVSTLPASEAQRQDRWSTTEAGVDIGWLQPGSAILPTDPVPAGDTQVGGPIPIAVGGGHVGGPDERCRDVVVQVFLDVNRPPGPSDDAADDAALARGEALIERVLRAIRLE</sequence>
<evidence type="ECO:0000256" key="2">
    <source>
        <dbReference type="SAM" id="Phobius"/>
    </source>
</evidence>
<keyword evidence="2" id="KW-0472">Membrane</keyword>
<feature type="region of interest" description="Disordered" evidence="1">
    <location>
        <begin position="26"/>
        <end position="46"/>
    </location>
</feature>
<feature type="region of interest" description="Disordered" evidence="1">
    <location>
        <begin position="280"/>
        <end position="301"/>
    </location>
</feature>
<dbReference type="EMBL" id="CP116942">
    <property type="protein sequence ID" value="WCO65788.1"/>
    <property type="molecule type" value="Genomic_DNA"/>
</dbReference>